<dbReference type="Proteomes" id="UP000006868">
    <property type="component" value="Plasmid pSC2"/>
</dbReference>
<keyword evidence="1" id="KW-0614">Plasmid</keyword>
<sequence length="120" mass="14030">MINEMNRFLEIVKDISPKSFINEKNELIVLPKNNIYMLLNDVQNELDVKCKVIAWLSRPSCKGISPYWQKRMLAIVNTYLGTSFTKDQMSHIYTYLGNDCNRKLCIDFIESGYDLSLLKK</sequence>
<organism evidence="1 2">
    <name type="scientific">Paenibacillus polymyxa (strain SC2)</name>
    <name type="common">Bacillus polymyxa</name>
    <dbReference type="NCBI Taxonomy" id="886882"/>
    <lineage>
        <taxon>Bacteria</taxon>
        <taxon>Bacillati</taxon>
        <taxon>Bacillota</taxon>
        <taxon>Bacilli</taxon>
        <taxon>Bacillales</taxon>
        <taxon>Paenibacillaceae</taxon>
        <taxon>Paenibacillus</taxon>
    </lineage>
</organism>
<dbReference type="RefSeq" id="WP_013386092.1">
    <property type="nucleotide sequence ID" value="NC_014628.2"/>
</dbReference>
<dbReference type="HOGENOM" id="CLU_2056580_0_0_9"/>
<gene>
    <name evidence="1" type="ORF">PPSC2_26720</name>
</gene>
<dbReference type="EMBL" id="CP002214">
    <property type="protein sequence ID" value="ADO59678.1"/>
    <property type="molecule type" value="Genomic_DNA"/>
</dbReference>
<name>E3EJT0_PAEPS</name>
<evidence type="ECO:0000313" key="1">
    <source>
        <dbReference type="EMBL" id="ADO59678.1"/>
    </source>
</evidence>
<dbReference type="PATRIC" id="fig|886882.15.peg.5648"/>
<dbReference type="eggNOG" id="ENOG5033K9H">
    <property type="taxonomic scope" value="Bacteria"/>
</dbReference>
<accession>E3EJT0</accession>
<geneLocation type="plasmid" evidence="1 2">
    <name>pSC2</name>
</geneLocation>
<reference evidence="1 2" key="1">
    <citation type="journal article" date="2011" name="J. Bacteriol.">
        <title>Complete genome sequence of Paenibacillus polymyxa SC2, a strain of plant growth-promoting Rhizobacterium with broad-spectrum antimicrobial activity.</title>
        <authorList>
            <person name="Ma M."/>
            <person name="Wang C."/>
            <person name="Ding Y."/>
            <person name="Li L."/>
            <person name="Shen D."/>
            <person name="Jiang X."/>
            <person name="Guan D."/>
            <person name="Cao F."/>
            <person name="Chen H."/>
            <person name="Feng R."/>
            <person name="Wang X."/>
            <person name="Ge Y."/>
            <person name="Yao L."/>
            <person name="Bing X."/>
            <person name="Yang X."/>
            <person name="Li J."/>
            <person name="Du B."/>
        </authorList>
    </citation>
    <scope>NUCLEOTIDE SEQUENCE [LARGE SCALE GENOMIC DNA]</scope>
    <source>
        <strain evidence="1 2">SC2</strain>
        <plasmid evidence="2">pSC2</plasmid>
    </source>
</reference>
<proteinExistence type="predicted"/>
<dbReference type="KEGG" id="ppm:PPSC2_26720"/>
<dbReference type="OrthoDB" id="2970332at2"/>
<protein>
    <submittedName>
        <fullName evidence="1">Uncharacterized protein</fullName>
    </submittedName>
</protein>
<evidence type="ECO:0000313" key="2">
    <source>
        <dbReference type="Proteomes" id="UP000006868"/>
    </source>
</evidence>
<dbReference type="AlphaFoldDB" id="E3EJT0"/>